<dbReference type="Gene3D" id="3.30.479.30">
    <property type="entry name" value="Band 7 domain"/>
    <property type="match status" value="1"/>
</dbReference>
<reference evidence="3" key="1">
    <citation type="submission" date="2022-06" db="EMBL/GenBank/DDBJ databases">
        <title>Vallitalea longa sp. nov., an anaerobic bacterium isolated from marine sediment.</title>
        <authorList>
            <person name="Hirano S."/>
            <person name="Terahara T."/>
            <person name="Mori K."/>
            <person name="Hamada M."/>
            <person name="Matsumoto R."/>
            <person name="Kobayashi T."/>
        </authorList>
    </citation>
    <scope>NUCLEOTIDE SEQUENCE</scope>
    <source>
        <strain evidence="3">SH18-1</strain>
    </source>
</reference>
<dbReference type="CDD" id="cd13438">
    <property type="entry name" value="SPFH_eoslipins_u2"/>
    <property type="match status" value="1"/>
</dbReference>
<dbReference type="InterPro" id="IPR036013">
    <property type="entry name" value="Band_7/SPFH_dom_sf"/>
</dbReference>
<evidence type="ECO:0000313" key="4">
    <source>
        <dbReference type="Proteomes" id="UP001144256"/>
    </source>
</evidence>
<dbReference type="SMART" id="SM00244">
    <property type="entry name" value="PHB"/>
    <property type="match status" value="1"/>
</dbReference>
<dbReference type="InterPro" id="IPR043202">
    <property type="entry name" value="Band-7_stomatin-like"/>
</dbReference>
<dbReference type="GO" id="GO:0005886">
    <property type="term" value="C:plasma membrane"/>
    <property type="evidence" value="ECO:0007669"/>
    <property type="project" value="InterPro"/>
</dbReference>
<protein>
    <submittedName>
        <fullName evidence="3">Peptidase</fullName>
    </submittedName>
</protein>
<evidence type="ECO:0000313" key="3">
    <source>
        <dbReference type="EMBL" id="GKX28272.1"/>
    </source>
</evidence>
<dbReference type="InterPro" id="IPR001107">
    <property type="entry name" value="Band_7"/>
</dbReference>
<dbReference type="PANTHER" id="PTHR10264:SF83">
    <property type="entry name" value="BLL5629 PROTEIN"/>
    <property type="match status" value="1"/>
</dbReference>
<dbReference type="Pfam" id="PF01145">
    <property type="entry name" value="Band_7"/>
    <property type="match status" value="1"/>
</dbReference>
<evidence type="ECO:0000256" key="1">
    <source>
        <dbReference type="ARBA" id="ARBA00008164"/>
    </source>
</evidence>
<dbReference type="PRINTS" id="PR00721">
    <property type="entry name" value="STOMATIN"/>
</dbReference>
<dbReference type="EMBL" id="BRLB01000001">
    <property type="protein sequence ID" value="GKX28272.1"/>
    <property type="molecule type" value="Genomic_DNA"/>
</dbReference>
<proteinExistence type="inferred from homology"/>
<dbReference type="PANTHER" id="PTHR10264">
    <property type="entry name" value="BAND 7 PROTEIN-RELATED"/>
    <property type="match status" value="1"/>
</dbReference>
<dbReference type="AlphaFoldDB" id="A0A9W5Y7V4"/>
<comment type="caution">
    <text evidence="3">The sequence shown here is derived from an EMBL/GenBank/DDBJ whole genome shotgun (WGS) entry which is preliminary data.</text>
</comment>
<gene>
    <name evidence="3" type="ORF">SH1V18_07520</name>
</gene>
<organism evidence="3 4">
    <name type="scientific">Vallitalea longa</name>
    <dbReference type="NCBI Taxonomy" id="2936439"/>
    <lineage>
        <taxon>Bacteria</taxon>
        <taxon>Bacillati</taxon>
        <taxon>Bacillota</taxon>
        <taxon>Clostridia</taxon>
        <taxon>Lachnospirales</taxon>
        <taxon>Vallitaleaceae</taxon>
        <taxon>Vallitalea</taxon>
    </lineage>
</organism>
<name>A0A9W5Y7V4_9FIRM</name>
<sequence length="372" mass="43384">MKYYIKKNERGLLFKNGDYVESIQPGEHSYSSFLKYEVIVLDINQPFACKDYSLDTFMDDKVLLEELDILDVKDNELAFHYIDGKFSDIYESGKFVFWNINKKNDFKIVDITKPEISQDIVNDIFNITNIFNSKLNDKYLEINVRSYEKALLFYNNNFQRILEPGKYFYWTKYIDITVKTVDMRQQQLDMIGQEIMTADKVNLRINFSCQYKIIDILKTTLEIKDYANQLYILVQLILREYIGGVKLDDLLISKQDIADYVLSKLKAKEDEMGIKFIFAGIKDVVLPGEIKRIFNTVLLAEKKAQANVITRREEIASTRSLLNTAKLMDENKTLYKLKELEHIEKICEKVGNISLDSGSNVLNNLGNLFRGI</sequence>
<dbReference type="Proteomes" id="UP001144256">
    <property type="component" value="Unassembled WGS sequence"/>
</dbReference>
<dbReference type="SUPFAM" id="SSF117892">
    <property type="entry name" value="Band 7/SPFH domain"/>
    <property type="match status" value="1"/>
</dbReference>
<keyword evidence="4" id="KW-1185">Reference proteome</keyword>
<feature type="domain" description="Band 7" evidence="2">
    <location>
        <begin position="138"/>
        <end position="298"/>
    </location>
</feature>
<comment type="similarity">
    <text evidence="1">Belongs to the band 7/mec-2 family.</text>
</comment>
<evidence type="ECO:0000259" key="2">
    <source>
        <dbReference type="SMART" id="SM00244"/>
    </source>
</evidence>
<accession>A0A9W5Y7V4</accession>
<dbReference type="RefSeq" id="WP_281812390.1">
    <property type="nucleotide sequence ID" value="NZ_BRLB01000001.1"/>
</dbReference>
<dbReference type="InterPro" id="IPR001972">
    <property type="entry name" value="Stomatin_HflK_fam"/>
</dbReference>